<evidence type="ECO:0000256" key="5">
    <source>
        <dbReference type="PROSITE-ProRule" id="PRU01248"/>
    </source>
</evidence>
<accession>A0AB35FPF0</accession>
<dbReference type="InterPro" id="IPR050808">
    <property type="entry name" value="Phage_Integrase"/>
</dbReference>
<dbReference type="InterPro" id="IPR038488">
    <property type="entry name" value="Integrase_DNA-bd_sf"/>
</dbReference>
<dbReference type="EMBL" id="JAAXQQ010000011">
    <property type="protein sequence ID" value="MBY3067488.1"/>
    <property type="molecule type" value="Genomic_DNA"/>
</dbReference>
<proteinExistence type="inferred from homology"/>
<name>A0AB35FPF0_9HYPH</name>
<feature type="domain" description="Tyr recombinase" evidence="6">
    <location>
        <begin position="209"/>
        <end position="404"/>
    </location>
</feature>
<evidence type="ECO:0000256" key="4">
    <source>
        <dbReference type="ARBA" id="ARBA00023172"/>
    </source>
</evidence>
<dbReference type="Proteomes" id="UP000758022">
    <property type="component" value="Unassembled WGS sequence"/>
</dbReference>
<keyword evidence="2" id="KW-0229">DNA integration</keyword>
<dbReference type="Gene3D" id="1.10.150.130">
    <property type="match status" value="1"/>
</dbReference>
<dbReference type="InterPro" id="IPR013762">
    <property type="entry name" value="Integrase-like_cat_sf"/>
</dbReference>
<evidence type="ECO:0000256" key="2">
    <source>
        <dbReference type="ARBA" id="ARBA00022908"/>
    </source>
</evidence>
<evidence type="ECO:0000313" key="9">
    <source>
        <dbReference type="Proteomes" id="UP000758022"/>
    </source>
</evidence>
<gene>
    <name evidence="8" type="ORF">HFO74_29395</name>
</gene>
<dbReference type="Gene3D" id="1.10.443.10">
    <property type="entry name" value="Intergrase catalytic core"/>
    <property type="match status" value="1"/>
</dbReference>
<dbReference type="Pfam" id="PF13356">
    <property type="entry name" value="Arm-DNA-bind_3"/>
    <property type="match status" value="1"/>
</dbReference>
<evidence type="ECO:0000256" key="3">
    <source>
        <dbReference type="ARBA" id="ARBA00023125"/>
    </source>
</evidence>
<comment type="caution">
    <text evidence="8">The sequence shown here is derived from an EMBL/GenBank/DDBJ whole genome shotgun (WGS) entry which is preliminary data.</text>
</comment>
<dbReference type="SUPFAM" id="SSF56349">
    <property type="entry name" value="DNA breaking-rejoining enzymes"/>
    <property type="match status" value="1"/>
</dbReference>
<dbReference type="InterPro" id="IPR011010">
    <property type="entry name" value="DNA_brk_join_enz"/>
</dbReference>
<dbReference type="InterPro" id="IPR044068">
    <property type="entry name" value="CB"/>
</dbReference>
<dbReference type="GO" id="GO:0006310">
    <property type="term" value="P:DNA recombination"/>
    <property type="evidence" value="ECO:0007669"/>
    <property type="project" value="UniProtKB-KW"/>
</dbReference>
<dbReference type="InterPro" id="IPR002104">
    <property type="entry name" value="Integrase_catalytic"/>
</dbReference>
<organism evidence="8 9">
    <name type="scientific">Rhizobium laguerreae</name>
    <dbReference type="NCBI Taxonomy" id="1076926"/>
    <lineage>
        <taxon>Bacteria</taxon>
        <taxon>Pseudomonadati</taxon>
        <taxon>Pseudomonadota</taxon>
        <taxon>Alphaproteobacteria</taxon>
        <taxon>Hyphomicrobiales</taxon>
        <taxon>Rhizobiaceae</taxon>
        <taxon>Rhizobium/Agrobacterium group</taxon>
        <taxon>Rhizobium</taxon>
    </lineage>
</organism>
<keyword evidence="3 5" id="KW-0238">DNA-binding</keyword>
<comment type="similarity">
    <text evidence="1">Belongs to the 'phage' integrase family.</text>
</comment>
<dbReference type="PROSITE" id="PS51898">
    <property type="entry name" value="TYR_RECOMBINASE"/>
    <property type="match status" value="1"/>
</dbReference>
<protein>
    <submittedName>
        <fullName evidence="8">Tyrosine-type recombinase/integrase</fullName>
    </submittedName>
</protein>
<dbReference type="PROSITE" id="PS51900">
    <property type="entry name" value="CB"/>
    <property type="match status" value="1"/>
</dbReference>
<dbReference type="InterPro" id="IPR025166">
    <property type="entry name" value="Integrase_DNA_bind_dom"/>
</dbReference>
<dbReference type="Pfam" id="PF22022">
    <property type="entry name" value="Phage_int_M"/>
    <property type="match status" value="1"/>
</dbReference>
<evidence type="ECO:0000259" key="7">
    <source>
        <dbReference type="PROSITE" id="PS51900"/>
    </source>
</evidence>
<dbReference type="Gene3D" id="3.30.160.390">
    <property type="entry name" value="Integrase, DNA-binding domain"/>
    <property type="match status" value="1"/>
</dbReference>
<dbReference type="Pfam" id="PF00589">
    <property type="entry name" value="Phage_integrase"/>
    <property type="match status" value="1"/>
</dbReference>
<reference evidence="8" key="1">
    <citation type="submission" date="2020-04" db="EMBL/GenBank/DDBJ databases">
        <title>Global-level population genomics supports evidence of horizontal gene transfer on evolution of Rhizobia in Lentils.</title>
        <authorList>
            <person name="Gai Y."/>
            <person name="Cook D."/>
            <person name="Riely B."/>
        </authorList>
    </citation>
    <scope>NUCLEOTIDE SEQUENCE</scope>
    <source>
        <strain evidence="8">TLR9</strain>
    </source>
</reference>
<dbReference type="AlphaFoldDB" id="A0AB35FPF0"/>
<dbReference type="RefSeq" id="WP_221979972.1">
    <property type="nucleotide sequence ID" value="NZ_JAAXQQ010000011.1"/>
</dbReference>
<evidence type="ECO:0000256" key="1">
    <source>
        <dbReference type="ARBA" id="ARBA00008857"/>
    </source>
</evidence>
<dbReference type="InterPro" id="IPR010998">
    <property type="entry name" value="Integrase_recombinase_N"/>
</dbReference>
<dbReference type="PANTHER" id="PTHR30629">
    <property type="entry name" value="PROPHAGE INTEGRASE"/>
    <property type="match status" value="1"/>
</dbReference>
<evidence type="ECO:0000259" key="6">
    <source>
        <dbReference type="PROSITE" id="PS51898"/>
    </source>
</evidence>
<dbReference type="CDD" id="cd00801">
    <property type="entry name" value="INT_P4_C"/>
    <property type="match status" value="1"/>
</dbReference>
<feature type="domain" description="Core-binding (CB)" evidence="7">
    <location>
        <begin position="106"/>
        <end position="187"/>
    </location>
</feature>
<dbReference type="PANTHER" id="PTHR30629:SF2">
    <property type="entry name" value="PROPHAGE INTEGRASE INTS-RELATED"/>
    <property type="match status" value="1"/>
</dbReference>
<dbReference type="GO" id="GO:0015074">
    <property type="term" value="P:DNA integration"/>
    <property type="evidence" value="ECO:0007669"/>
    <property type="project" value="UniProtKB-KW"/>
</dbReference>
<dbReference type="InterPro" id="IPR053876">
    <property type="entry name" value="Phage_int_M"/>
</dbReference>
<keyword evidence="4" id="KW-0233">DNA recombination</keyword>
<evidence type="ECO:0000313" key="8">
    <source>
        <dbReference type="EMBL" id="MBY3067488.1"/>
    </source>
</evidence>
<dbReference type="GO" id="GO:0003677">
    <property type="term" value="F:DNA binding"/>
    <property type="evidence" value="ECO:0007669"/>
    <property type="project" value="UniProtKB-UniRule"/>
</dbReference>
<sequence length="425" mass="47348">MAKALTVKAIEALKPQNVRQEIPDGGLSGLYIIVQPSGALSWAIRYRFDGRPKKFTVGAYPAYGLAQAREAASKALREVSEGRDPATEKVLRRAIQKEAEEGAASKLVKDVLDDFVKRHVEVKNRPSTVNENKRIIEAYIKPKWGNRHIASITRADASKLIDDVAARAPVMANRVLALLRKFFNWCVDRDILDASPMSKRIQPPAQETSRDHILTDDEIRWLWKACNKQGPPFGSLVKLLLLTAQRRNEVAKANRKEFSLAGNDQLWTIPKHRAKNKKEHFVPLSSFVIEVIEEVPETESALLLTTTGTTPISGFSKGKTLIATDMLAFARQEAEERGQDPTGVAIERWTLHDLRRTAASGMARLGTPVHVVEAALNHRSGAIKGVSRVYNRYEYFEEKREALIAWADHVKQLTAAAVVGRTSAP</sequence>